<reference evidence="2 3" key="1">
    <citation type="submission" date="2018-10" db="EMBL/GenBank/DDBJ databases">
        <title>Isolation from soil.</title>
        <authorList>
            <person name="Hu J."/>
        </authorList>
    </citation>
    <scope>NUCLEOTIDE SEQUENCE [LARGE SCALE GENOMIC DNA]</scope>
    <source>
        <strain evidence="2 3">NEAU-Ht49</strain>
    </source>
</reference>
<protein>
    <submittedName>
        <fullName evidence="2">Uncharacterized protein</fullName>
    </submittedName>
</protein>
<feature type="region of interest" description="Disordered" evidence="1">
    <location>
        <begin position="1"/>
        <end position="95"/>
    </location>
</feature>
<organism evidence="2 3">
    <name type="scientific">Actinomadura harenae</name>
    <dbReference type="NCBI Taxonomy" id="2483351"/>
    <lineage>
        <taxon>Bacteria</taxon>
        <taxon>Bacillati</taxon>
        <taxon>Actinomycetota</taxon>
        <taxon>Actinomycetes</taxon>
        <taxon>Streptosporangiales</taxon>
        <taxon>Thermomonosporaceae</taxon>
        <taxon>Actinomadura</taxon>
    </lineage>
</organism>
<feature type="region of interest" description="Disordered" evidence="1">
    <location>
        <begin position="117"/>
        <end position="138"/>
    </location>
</feature>
<accession>A0A3M2M1T3</accession>
<proteinExistence type="predicted"/>
<feature type="compositionally biased region" description="Polar residues" evidence="1">
    <location>
        <begin position="1"/>
        <end position="22"/>
    </location>
</feature>
<keyword evidence="3" id="KW-1185">Reference proteome</keyword>
<sequence length="138" mass="13195">MPRPSCQATGSCARSPSKTGCGSASAARPASARTGSDGRTAGPEGGGTEPEGGGTESEGGGKGTEGGGTGAEGGGTGAGRRAAGSLSTRLPGQGGQWACVITGGKLTPPPVDVHCQESLKTNPEPSPVKAGRPLDARP</sequence>
<feature type="compositionally biased region" description="Low complexity" evidence="1">
    <location>
        <begin position="23"/>
        <end position="42"/>
    </location>
</feature>
<evidence type="ECO:0000313" key="3">
    <source>
        <dbReference type="Proteomes" id="UP000282674"/>
    </source>
</evidence>
<evidence type="ECO:0000256" key="1">
    <source>
        <dbReference type="SAM" id="MobiDB-lite"/>
    </source>
</evidence>
<comment type="caution">
    <text evidence="2">The sequence shown here is derived from an EMBL/GenBank/DDBJ whole genome shotgun (WGS) entry which is preliminary data.</text>
</comment>
<dbReference type="AlphaFoldDB" id="A0A3M2M1T3"/>
<name>A0A3M2M1T3_9ACTN</name>
<dbReference type="Proteomes" id="UP000282674">
    <property type="component" value="Unassembled WGS sequence"/>
</dbReference>
<gene>
    <name evidence="2" type="ORF">EBO15_15415</name>
</gene>
<evidence type="ECO:0000313" key="2">
    <source>
        <dbReference type="EMBL" id="RMI43629.1"/>
    </source>
</evidence>
<feature type="compositionally biased region" description="Gly residues" evidence="1">
    <location>
        <begin position="43"/>
        <end position="78"/>
    </location>
</feature>
<dbReference type="EMBL" id="RFFG01000024">
    <property type="protein sequence ID" value="RMI43629.1"/>
    <property type="molecule type" value="Genomic_DNA"/>
</dbReference>